<evidence type="ECO:0000256" key="5">
    <source>
        <dbReference type="ARBA" id="ARBA00023002"/>
    </source>
</evidence>
<dbReference type="Pfam" id="PF12806">
    <property type="entry name" value="Acyl-CoA_dh_C"/>
    <property type="match status" value="1"/>
</dbReference>
<gene>
    <name evidence="15" type="ORF">OLMES_2410</name>
</gene>
<evidence type="ECO:0000256" key="7">
    <source>
        <dbReference type="ARBA" id="ARBA00058683"/>
    </source>
</evidence>
<dbReference type="Pfam" id="PF02771">
    <property type="entry name" value="Acyl-CoA_dh_N"/>
    <property type="match status" value="1"/>
</dbReference>
<keyword evidence="3 10" id="KW-0285">Flavoprotein</keyword>
<evidence type="ECO:0000256" key="2">
    <source>
        <dbReference type="ARBA" id="ARBA00009347"/>
    </source>
</evidence>
<evidence type="ECO:0000313" key="16">
    <source>
        <dbReference type="Proteomes" id="UP000196027"/>
    </source>
</evidence>
<dbReference type="SUPFAM" id="SSF47203">
    <property type="entry name" value="Acyl-CoA dehydrogenase C-terminal domain-like"/>
    <property type="match status" value="1"/>
</dbReference>
<keyword evidence="5 10" id="KW-0560">Oxidoreductase</keyword>
<evidence type="ECO:0000259" key="12">
    <source>
        <dbReference type="Pfam" id="PF02770"/>
    </source>
</evidence>
<keyword evidence="16" id="KW-1185">Reference proteome</keyword>
<evidence type="ECO:0000256" key="3">
    <source>
        <dbReference type="ARBA" id="ARBA00022630"/>
    </source>
</evidence>
<evidence type="ECO:0000256" key="4">
    <source>
        <dbReference type="ARBA" id="ARBA00022827"/>
    </source>
</evidence>
<feature type="domain" description="Acyl-CoA oxidase/dehydrogenase middle" evidence="12">
    <location>
        <begin position="162"/>
        <end position="270"/>
    </location>
</feature>
<comment type="function">
    <text evidence="7">Involved in the assimilation of dimethylsulphoniopropionate (DMSP), an important compound in the fixation of carbon in marine phytoplankton, by mediating the conversion of 3-(methylthio)propanoyl-CoA (MMPA-CoA) to 3-(methylthio)acryloyl-CoA (MTA-CoA).</text>
</comment>
<feature type="domain" description="Acyl-CoA dehydrogenase/oxidase C-terminal" evidence="11">
    <location>
        <begin position="281"/>
        <end position="453"/>
    </location>
</feature>
<keyword evidence="4 10" id="KW-0274">FAD</keyword>
<comment type="catalytic activity">
    <reaction evidence="6">
        <text>3-(methylsulfanyl)propanoyl-CoA + oxidized [electron-transfer flavoprotein] + H(+) = 3-(methylsulfanyl)acryloyl-CoA + reduced [electron-transfer flavoprotein]</text>
        <dbReference type="Rhea" id="RHEA:52612"/>
        <dbReference type="Rhea" id="RHEA-COMP:10685"/>
        <dbReference type="Rhea" id="RHEA-COMP:10686"/>
        <dbReference type="ChEBI" id="CHEBI:15378"/>
        <dbReference type="ChEBI" id="CHEBI:57692"/>
        <dbReference type="ChEBI" id="CHEBI:58307"/>
        <dbReference type="ChEBI" id="CHEBI:82815"/>
        <dbReference type="ChEBI" id="CHEBI:84994"/>
        <dbReference type="EC" id="1.3.99.41"/>
    </reaction>
    <physiologicalReaction direction="left-to-right" evidence="6">
        <dbReference type="Rhea" id="RHEA:52613"/>
    </physiologicalReaction>
</comment>
<dbReference type="EMBL" id="CP021425">
    <property type="protein sequence ID" value="ARU56471.1"/>
    <property type="molecule type" value="Genomic_DNA"/>
</dbReference>
<dbReference type="InterPro" id="IPR036250">
    <property type="entry name" value="AcylCo_DH-like_C"/>
</dbReference>
<evidence type="ECO:0000259" key="13">
    <source>
        <dbReference type="Pfam" id="PF02771"/>
    </source>
</evidence>
<dbReference type="Proteomes" id="UP000196027">
    <property type="component" value="Chromosome"/>
</dbReference>
<dbReference type="PANTHER" id="PTHR42803:SF1">
    <property type="entry name" value="BROAD-SPECIFICITY LINEAR ACYL-COA DEHYDROGENASE FADE5"/>
    <property type="match status" value="1"/>
</dbReference>
<evidence type="ECO:0000256" key="9">
    <source>
        <dbReference type="ARBA" id="ARBA00069043"/>
    </source>
</evidence>
<dbReference type="AlphaFoldDB" id="A0A1Y0I7P2"/>
<accession>A0A1Y0I7P2</accession>
<sequence>MAEYIAPLQDIQFILHDILNVERLYQTLGKSDLSRDVIDSILEEGGKYASGVVAPLNRNGDEQGAQFQDGHVTTPDGFVDAYRQFCENGWASMTGPEEYDGQGLPLSVAAPFHEMLMSANLSFRVYSGLTEGAVLALKMHGSEALKGQYLAQLVSGHWAGTMCLTEPQAGTDLALLKTKAQPQADGSFTLTGTKIFISGGEQDMSENIIHLVLARLPDAPQGVRGISLFLVPKLLPDDQGNPGDANQLSCGSIEHKMGIKGAATCVMNFDGAKGWLIGEANKGLACMFTMMNDARFQVGLQGIGIAEMAYQGGIAYAKERLQSRSLSGPKNPDLPADPILVQPDVRRMLLTQRALVEGSRMLAYDLACQIDIEHLATDEATRQQAAQRVALLIPIIKAFGTEMSMEVTNLGVQIYGGHGYIREWGMEQLVRDGRITQLYEGTNGIQALDLVRRKLIADKGAALTHLISEIRAWCQTHGNQPDLQAVSVLNKGFPMVDDKAREWLELSEQIIARAADNPEVIGAVCHDYLYYSSYILLAYYWLKMAVTATERLAAQPESRDFYIAKQDTAAFYIERILPRTLMHRAVILAEPDTLLSLSEQQLVR</sequence>
<evidence type="ECO:0000256" key="1">
    <source>
        <dbReference type="ARBA" id="ARBA00001974"/>
    </source>
</evidence>
<dbReference type="InterPro" id="IPR046373">
    <property type="entry name" value="Acyl-CoA_Oxase/DH_mid-dom_sf"/>
</dbReference>
<dbReference type="Pfam" id="PF00441">
    <property type="entry name" value="Acyl-CoA_dh_1"/>
    <property type="match status" value="1"/>
</dbReference>
<dbReference type="PANTHER" id="PTHR42803">
    <property type="entry name" value="ACYL-COA DEHYDROGENASE"/>
    <property type="match status" value="1"/>
</dbReference>
<dbReference type="KEGG" id="ome:OLMES_2410"/>
<dbReference type="Pfam" id="PF02770">
    <property type="entry name" value="Acyl-CoA_dh_M"/>
    <property type="match status" value="1"/>
</dbReference>
<evidence type="ECO:0000259" key="11">
    <source>
        <dbReference type="Pfam" id="PF00441"/>
    </source>
</evidence>
<dbReference type="InterPro" id="IPR013786">
    <property type="entry name" value="AcylCoA_DH/ox_N"/>
</dbReference>
<dbReference type="InterPro" id="IPR009075">
    <property type="entry name" value="AcylCo_DH/oxidase_C"/>
</dbReference>
<name>A0A1Y0I7P2_9GAMM</name>
<reference evidence="15 16" key="1">
    <citation type="submission" date="2017-05" db="EMBL/GenBank/DDBJ databases">
        <title>Genomic insights into alkan degradation activity of Oleiphilus messinensis.</title>
        <authorList>
            <person name="Kozyavkin S.A."/>
            <person name="Slesarev A.I."/>
            <person name="Golyshin P.N."/>
            <person name="Korzhenkov A."/>
            <person name="Golyshina O.N."/>
            <person name="Toshchakov S.V."/>
        </authorList>
    </citation>
    <scope>NUCLEOTIDE SEQUENCE [LARGE SCALE GENOMIC DNA]</scope>
    <source>
        <strain evidence="15 16">ME102</strain>
    </source>
</reference>
<evidence type="ECO:0000256" key="10">
    <source>
        <dbReference type="RuleBase" id="RU362125"/>
    </source>
</evidence>
<dbReference type="InterPro" id="IPR006091">
    <property type="entry name" value="Acyl-CoA_Oxase/DH_mid-dom"/>
</dbReference>
<evidence type="ECO:0000256" key="8">
    <source>
        <dbReference type="ARBA" id="ARBA00066694"/>
    </source>
</evidence>
<evidence type="ECO:0000313" key="15">
    <source>
        <dbReference type="EMBL" id="ARU56471.1"/>
    </source>
</evidence>
<evidence type="ECO:0000256" key="6">
    <source>
        <dbReference type="ARBA" id="ARBA00051388"/>
    </source>
</evidence>
<dbReference type="OrthoDB" id="9764895at2"/>
<organism evidence="15 16">
    <name type="scientific">Oleiphilus messinensis</name>
    <dbReference type="NCBI Taxonomy" id="141451"/>
    <lineage>
        <taxon>Bacteria</taxon>
        <taxon>Pseudomonadati</taxon>
        <taxon>Pseudomonadota</taxon>
        <taxon>Gammaproteobacteria</taxon>
        <taxon>Oceanospirillales</taxon>
        <taxon>Oleiphilaceae</taxon>
        <taxon>Oleiphilus</taxon>
    </lineage>
</organism>
<feature type="domain" description="Acyl-CoA dehydrogenase/oxidase N-terminal" evidence="13">
    <location>
        <begin position="79"/>
        <end position="156"/>
    </location>
</feature>
<protein>
    <recommendedName>
        <fullName evidence="9">3-methylmercaptopropionyl-CoA dehydrogenase</fullName>
        <ecNumber evidence="8">1.3.99.41</ecNumber>
    </recommendedName>
</protein>
<evidence type="ECO:0000259" key="14">
    <source>
        <dbReference type="Pfam" id="PF12806"/>
    </source>
</evidence>
<dbReference type="InterPro" id="IPR009100">
    <property type="entry name" value="AcylCoA_DH/oxidase_NM_dom_sf"/>
</dbReference>
<feature type="domain" description="Acetyl-CoA dehydrogenase-like C-terminal" evidence="14">
    <location>
        <begin position="467"/>
        <end position="597"/>
    </location>
</feature>
<proteinExistence type="inferred from homology"/>
<dbReference type="InterPro" id="IPR037069">
    <property type="entry name" value="AcylCoA_DH/ox_N_sf"/>
</dbReference>
<dbReference type="RefSeq" id="WP_087461453.1">
    <property type="nucleotide sequence ID" value="NZ_CP021425.1"/>
</dbReference>
<dbReference type="FunFam" id="2.40.110.10:FF:000031">
    <property type="entry name" value="Acyl-CoA dehydrogenase, putative"/>
    <property type="match status" value="1"/>
</dbReference>
<dbReference type="InterPro" id="IPR025878">
    <property type="entry name" value="Acyl-CoA_dh-like_C_dom"/>
</dbReference>
<dbReference type="Gene3D" id="2.40.110.10">
    <property type="entry name" value="Butyryl-CoA Dehydrogenase, subunit A, domain 2"/>
    <property type="match status" value="1"/>
</dbReference>
<dbReference type="GO" id="GO:0016627">
    <property type="term" value="F:oxidoreductase activity, acting on the CH-CH group of donors"/>
    <property type="evidence" value="ECO:0007669"/>
    <property type="project" value="InterPro"/>
</dbReference>
<comment type="similarity">
    <text evidence="2 10">Belongs to the acyl-CoA dehydrogenase family.</text>
</comment>
<dbReference type="Gene3D" id="1.10.540.10">
    <property type="entry name" value="Acyl-CoA dehydrogenase/oxidase, N-terminal domain"/>
    <property type="match status" value="1"/>
</dbReference>
<dbReference type="EC" id="1.3.99.41" evidence="8"/>
<dbReference type="GO" id="GO:0050660">
    <property type="term" value="F:flavin adenine dinucleotide binding"/>
    <property type="evidence" value="ECO:0007669"/>
    <property type="project" value="InterPro"/>
</dbReference>
<dbReference type="InterPro" id="IPR052166">
    <property type="entry name" value="Diverse_Acyl-CoA_DH"/>
</dbReference>
<dbReference type="Gene3D" id="1.20.140.10">
    <property type="entry name" value="Butyryl-CoA Dehydrogenase, subunit A, domain 3"/>
    <property type="match status" value="1"/>
</dbReference>
<comment type="cofactor">
    <cofactor evidence="1 10">
        <name>FAD</name>
        <dbReference type="ChEBI" id="CHEBI:57692"/>
    </cofactor>
</comment>
<dbReference type="SUPFAM" id="SSF56645">
    <property type="entry name" value="Acyl-CoA dehydrogenase NM domain-like"/>
    <property type="match status" value="1"/>
</dbReference>